<protein>
    <recommendedName>
        <fullName evidence="5">Reverse transcriptase domain-containing protein</fullName>
    </recommendedName>
</protein>
<gene>
    <name evidence="3" type="ORF">Dsin_028047</name>
</gene>
<evidence type="ECO:0000259" key="2">
    <source>
        <dbReference type="Pfam" id="PF03372"/>
    </source>
</evidence>
<dbReference type="Pfam" id="PF00078">
    <property type="entry name" value="RVT_1"/>
    <property type="match status" value="1"/>
</dbReference>
<dbReference type="PANTHER" id="PTHR33710:SF64">
    <property type="entry name" value="ENDONUCLEASE_EXONUCLEASE_PHOSPHATASE DOMAIN-CONTAINING PROTEIN"/>
    <property type="match status" value="1"/>
</dbReference>
<dbReference type="AlphaFoldDB" id="A0AAE0DU58"/>
<evidence type="ECO:0000313" key="4">
    <source>
        <dbReference type="Proteomes" id="UP001281410"/>
    </source>
</evidence>
<dbReference type="Pfam" id="PF03372">
    <property type="entry name" value="Exo_endo_phos"/>
    <property type="match status" value="1"/>
</dbReference>
<feature type="domain" description="Reverse transcriptase" evidence="1">
    <location>
        <begin position="233"/>
        <end position="339"/>
    </location>
</feature>
<keyword evidence="4" id="KW-1185">Reference proteome</keyword>
<reference evidence="3" key="1">
    <citation type="journal article" date="2023" name="Plant J.">
        <title>Genome sequences and population genomics provide insights into the demographic history, inbreeding, and mutation load of two 'living fossil' tree species of Dipteronia.</title>
        <authorList>
            <person name="Feng Y."/>
            <person name="Comes H.P."/>
            <person name="Chen J."/>
            <person name="Zhu S."/>
            <person name="Lu R."/>
            <person name="Zhang X."/>
            <person name="Li P."/>
            <person name="Qiu J."/>
            <person name="Olsen K.M."/>
            <person name="Qiu Y."/>
        </authorList>
    </citation>
    <scope>NUCLEOTIDE SEQUENCE</scope>
    <source>
        <strain evidence="3">NBL</strain>
    </source>
</reference>
<accession>A0AAE0DU58</accession>
<comment type="caution">
    <text evidence="3">The sequence shown here is derived from an EMBL/GenBank/DDBJ whole genome shotgun (WGS) entry which is preliminary data.</text>
</comment>
<sequence>MECISWNVRGLGRPEKKRVVSIMVKKYKPSFLFKQETKVSSVDYRIVNFLGGGILHKGELVTLKKEIVICNIYAPNMEEDRVVLWDFILANKKKLAVPWFIRGDFNVILEALEKSGGPHIRSHIRHFRKFIEDAMLVNLPMQGFPFTWSNSREVASWACLDRFLVSLKFLHWFHGLFQRNLSKSILDHSVVWIDISKEVCGAYPFRYFDSWMENNDIMEVARKEWRKKLLGGSKDYRPIGLANSLYKVLARVLSNRLWKVMNGIIGEAQMAFVEKRQIIDSFVIANEVISSWIKEKNRGIVLKSDFEKASDSVDHKFLDLCLQGMGFGVRWREWMHSVIASPMISILINGSP</sequence>
<evidence type="ECO:0000313" key="3">
    <source>
        <dbReference type="EMBL" id="KAK3188486.1"/>
    </source>
</evidence>
<evidence type="ECO:0000259" key="1">
    <source>
        <dbReference type="Pfam" id="PF00078"/>
    </source>
</evidence>
<dbReference type="InterPro" id="IPR005135">
    <property type="entry name" value="Endo/exonuclease/phosphatase"/>
</dbReference>
<dbReference type="InterPro" id="IPR000477">
    <property type="entry name" value="RT_dom"/>
</dbReference>
<name>A0AAE0DU58_9ROSI</name>
<dbReference type="InterPro" id="IPR036691">
    <property type="entry name" value="Endo/exonu/phosph_ase_sf"/>
</dbReference>
<organism evidence="3 4">
    <name type="scientific">Dipteronia sinensis</name>
    <dbReference type="NCBI Taxonomy" id="43782"/>
    <lineage>
        <taxon>Eukaryota</taxon>
        <taxon>Viridiplantae</taxon>
        <taxon>Streptophyta</taxon>
        <taxon>Embryophyta</taxon>
        <taxon>Tracheophyta</taxon>
        <taxon>Spermatophyta</taxon>
        <taxon>Magnoliopsida</taxon>
        <taxon>eudicotyledons</taxon>
        <taxon>Gunneridae</taxon>
        <taxon>Pentapetalae</taxon>
        <taxon>rosids</taxon>
        <taxon>malvids</taxon>
        <taxon>Sapindales</taxon>
        <taxon>Sapindaceae</taxon>
        <taxon>Hippocastanoideae</taxon>
        <taxon>Acereae</taxon>
        <taxon>Dipteronia</taxon>
    </lineage>
</organism>
<feature type="domain" description="Endonuclease/exonuclease/phosphatase" evidence="2">
    <location>
        <begin position="4"/>
        <end position="167"/>
    </location>
</feature>
<dbReference type="Gene3D" id="3.60.10.10">
    <property type="entry name" value="Endonuclease/exonuclease/phosphatase"/>
    <property type="match status" value="1"/>
</dbReference>
<dbReference type="PANTHER" id="PTHR33710">
    <property type="entry name" value="BNAC02G09200D PROTEIN"/>
    <property type="match status" value="1"/>
</dbReference>
<dbReference type="Proteomes" id="UP001281410">
    <property type="component" value="Unassembled WGS sequence"/>
</dbReference>
<evidence type="ECO:0008006" key="5">
    <source>
        <dbReference type="Google" id="ProtNLM"/>
    </source>
</evidence>
<dbReference type="SUPFAM" id="SSF56219">
    <property type="entry name" value="DNase I-like"/>
    <property type="match status" value="1"/>
</dbReference>
<dbReference type="GO" id="GO:0003824">
    <property type="term" value="F:catalytic activity"/>
    <property type="evidence" value="ECO:0007669"/>
    <property type="project" value="InterPro"/>
</dbReference>
<dbReference type="EMBL" id="JANJYJ010000009">
    <property type="protein sequence ID" value="KAK3188486.1"/>
    <property type="molecule type" value="Genomic_DNA"/>
</dbReference>
<proteinExistence type="predicted"/>